<dbReference type="InterPro" id="IPR003034">
    <property type="entry name" value="SAP_dom"/>
</dbReference>
<feature type="compositionally biased region" description="Polar residues" evidence="3">
    <location>
        <begin position="101"/>
        <end position="125"/>
    </location>
</feature>
<organism evidence="5 6">
    <name type="scientific">Cronartium quercuum f. sp. fusiforme G11</name>
    <dbReference type="NCBI Taxonomy" id="708437"/>
    <lineage>
        <taxon>Eukaryota</taxon>
        <taxon>Fungi</taxon>
        <taxon>Dikarya</taxon>
        <taxon>Basidiomycota</taxon>
        <taxon>Pucciniomycotina</taxon>
        <taxon>Pucciniomycetes</taxon>
        <taxon>Pucciniales</taxon>
        <taxon>Coleosporiaceae</taxon>
        <taxon>Cronartium</taxon>
    </lineage>
</organism>
<gene>
    <name evidence="5" type="ORF">CROQUDRAFT_130161</name>
</gene>
<dbReference type="SUPFAM" id="SSF68906">
    <property type="entry name" value="SAP domain"/>
    <property type="match status" value="1"/>
</dbReference>
<dbReference type="SMART" id="SM00513">
    <property type="entry name" value="SAP"/>
    <property type="match status" value="1"/>
</dbReference>
<sequence>MSTPTSTPTKASLTALKVADLKALCVKANLPVSGNKTELVNRLLSANSSSASPAVNSSPAPPASALSQPASFISAQAAVAPPSAASTYTVPQATTASVMKSVAPENTSQTSQTSLPASQATQVTSELGPVSDTDGIANERQKAIQEEISKRAQRAQRFGLVSSENPTDQEELKKLERAKKFGAEITTIKIDALDRALGERGDRSNRTTTSATNVSVVPKPTTLSQSELEWEERKRKRAEKFGISVKAAPVVENKKARV</sequence>
<dbReference type="Pfam" id="PF02037">
    <property type="entry name" value="SAP"/>
    <property type="match status" value="1"/>
</dbReference>
<proteinExistence type="inferred from homology"/>
<keyword evidence="1" id="KW-0597">Phosphoprotein</keyword>
<name>A0A9P6NVP9_9BASI</name>
<evidence type="ECO:0000313" key="6">
    <source>
        <dbReference type="Proteomes" id="UP000886653"/>
    </source>
</evidence>
<keyword evidence="6" id="KW-1185">Reference proteome</keyword>
<reference evidence="5" key="1">
    <citation type="submission" date="2013-11" db="EMBL/GenBank/DDBJ databases">
        <title>Genome sequence of the fusiform rust pathogen reveals effectors for host alternation and coevolution with pine.</title>
        <authorList>
            <consortium name="DOE Joint Genome Institute"/>
            <person name="Smith K."/>
            <person name="Pendleton A."/>
            <person name="Kubisiak T."/>
            <person name="Anderson C."/>
            <person name="Salamov A."/>
            <person name="Aerts A."/>
            <person name="Riley R."/>
            <person name="Clum A."/>
            <person name="Lindquist E."/>
            <person name="Ence D."/>
            <person name="Campbell M."/>
            <person name="Kronenberg Z."/>
            <person name="Feau N."/>
            <person name="Dhillon B."/>
            <person name="Hamelin R."/>
            <person name="Burleigh J."/>
            <person name="Smith J."/>
            <person name="Yandell M."/>
            <person name="Nelson C."/>
            <person name="Grigoriev I."/>
            <person name="Davis J."/>
        </authorList>
    </citation>
    <scope>NUCLEOTIDE SEQUENCE</scope>
    <source>
        <strain evidence="5">G11</strain>
    </source>
</reference>
<protein>
    <recommendedName>
        <fullName evidence="4">SAP domain-containing protein</fullName>
    </recommendedName>
</protein>
<dbReference type="Proteomes" id="UP000886653">
    <property type="component" value="Unassembled WGS sequence"/>
</dbReference>
<dbReference type="InterPro" id="IPR052240">
    <property type="entry name" value="SAP_domain_ribonucleoprotein"/>
</dbReference>
<dbReference type="GO" id="GO:0005634">
    <property type="term" value="C:nucleus"/>
    <property type="evidence" value="ECO:0007669"/>
    <property type="project" value="TreeGrafter"/>
</dbReference>
<dbReference type="PANTHER" id="PTHR46551:SF1">
    <property type="entry name" value="SAP DOMAIN-CONTAINING RIBONUCLEOPROTEIN"/>
    <property type="match status" value="1"/>
</dbReference>
<dbReference type="PANTHER" id="PTHR46551">
    <property type="entry name" value="SAP DOMAIN-CONTAINING RIBONUCLEOPROTEIN"/>
    <property type="match status" value="1"/>
</dbReference>
<dbReference type="EMBL" id="MU167214">
    <property type="protein sequence ID" value="KAG0151188.1"/>
    <property type="molecule type" value="Genomic_DNA"/>
</dbReference>
<accession>A0A9P6NVP9</accession>
<dbReference type="Gene3D" id="1.10.720.30">
    <property type="entry name" value="SAP domain"/>
    <property type="match status" value="1"/>
</dbReference>
<dbReference type="InterPro" id="IPR036361">
    <property type="entry name" value="SAP_dom_sf"/>
</dbReference>
<evidence type="ECO:0000313" key="5">
    <source>
        <dbReference type="EMBL" id="KAG0151188.1"/>
    </source>
</evidence>
<dbReference type="InterPro" id="IPR040746">
    <property type="entry name" value="THO1_MOS11_C"/>
</dbReference>
<feature type="region of interest" description="Disordered" evidence="3">
    <location>
        <begin position="199"/>
        <end position="231"/>
    </location>
</feature>
<feature type="domain" description="SAP" evidence="4">
    <location>
        <begin position="13"/>
        <end position="47"/>
    </location>
</feature>
<dbReference type="Pfam" id="PF18592">
    <property type="entry name" value="Tho1_MOS11_C"/>
    <property type="match status" value="1"/>
</dbReference>
<comment type="similarity">
    <text evidence="2">Belongs to the SAP domain-containing ribonucleoprotein family.</text>
</comment>
<feature type="compositionally biased region" description="Polar residues" evidence="3">
    <location>
        <begin position="206"/>
        <end position="226"/>
    </location>
</feature>
<evidence type="ECO:0000256" key="1">
    <source>
        <dbReference type="ARBA" id="ARBA00022553"/>
    </source>
</evidence>
<dbReference type="AlphaFoldDB" id="A0A9P6NVP9"/>
<comment type="caution">
    <text evidence="5">The sequence shown here is derived from an EMBL/GenBank/DDBJ whole genome shotgun (WGS) entry which is preliminary data.</text>
</comment>
<dbReference type="PROSITE" id="PS50800">
    <property type="entry name" value="SAP"/>
    <property type="match status" value="1"/>
</dbReference>
<evidence type="ECO:0000256" key="2">
    <source>
        <dbReference type="ARBA" id="ARBA00046328"/>
    </source>
</evidence>
<dbReference type="OrthoDB" id="445357at2759"/>
<evidence type="ECO:0000256" key="3">
    <source>
        <dbReference type="SAM" id="MobiDB-lite"/>
    </source>
</evidence>
<dbReference type="GO" id="GO:0016973">
    <property type="term" value="P:poly(A)+ mRNA export from nucleus"/>
    <property type="evidence" value="ECO:0007669"/>
    <property type="project" value="TreeGrafter"/>
</dbReference>
<evidence type="ECO:0000259" key="4">
    <source>
        <dbReference type="PROSITE" id="PS50800"/>
    </source>
</evidence>
<feature type="region of interest" description="Disordered" evidence="3">
    <location>
        <begin position="101"/>
        <end position="135"/>
    </location>
</feature>